<accession>A0A8J8CHF2</accession>
<organism evidence="5 6">
    <name type="scientific">Candidatus Altarchaeum hamiconexum</name>
    <dbReference type="NCBI Taxonomy" id="1803513"/>
    <lineage>
        <taxon>Archaea</taxon>
        <taxon>Candidatus Altarchaeota</taxon>
        <taxon>Candidatus Altiarchaeia</taxon>
        <taxon>Candidatus Altarchaeales</taxon>
        <taxon>Candidatus Altarchaeaceae</taxon>
        <taxon>Candidatus Altarchaeum</taxon>
    </lineage>
</organism>
<evidence type="ECO:0000256" key="3">
    <source>
        <dbReference type="SAM" id="Phobius"/>
    </source>
</evidence>
<dbReference type="Proteomes" id="UP000738826">
    <property type="component" value="Unassembled WGS sequence"/>
</dbReference>
<keyword evidence="1" id="KW-0175">Coiled coil</keyword>
<evidence type="ECO:0000313" key="4">
    <source>
        <dbReference type="EMBL" id="NCN65307.1"/>
    </source>
</evidence>
<dbReference type="EMBL" id="JAACQH010000119">
    <property type="protein sequence ID" value="NCS91866.1"/>
    <property type="molecule type" value="Genomic_DNA"/>
</dbReference>
<proteinExistence type="predicted"/>
<dbReference type="EMBL" id="JAACVF010000120">
    <property type="protein sequence ID" value="NCN65307.1"/>
    <property type="molecule type" value="Genomic_DNA"/>
</dbReference>
<keyword evidence="3" id="KW-0472">Membrane</keyword>
<keyword evidence="3" id="KW-0812">Transmembrane</keyword>
<dbReference type="AlphaFoldDB" id="A0A8J8CHF2"/>
<dbReference type="Proteomes" id="UP000768163">
    <property type="component" value="Unassembled WGS sequence"/>
</dbReference>
<reference evidence="5" key="1">
    <citation type="submission" date="2019-11" db="EMBL/GenBank/DDBJ databases">
        <title>Lipid analysis of CO2-rich subsurface aquifers suggests an autotrophy-based deep biosphere with lysolipids enriched in CPR bacteria.</title>
        <authorList>
            <person name="Probst A.J."/>
            <person name="Elling F.J."/>
            <person name="Castelle C.J."/>
            <person name="Zhu Q."/>
            <person name="Elvert M."/>
            <person name="Birarda G."/>
            <person name="Holman H.-Y."/>
            <person name="Lane K.R."/>
            <person name="Ladd B."/>
            <person name="Ryan M.C."/>
            <person name="Woyke T."/>
            <person name="Hinrichs K.-U."/>
            <person name="Banfield J.F."/>
        </authorList>
    </citation>
    <scope>NUCLEOTIDE SEQUENCE</scope>
    <source>
        <strain evidence="4">CG_2015-01_33_1645</strain>
        <strain evidence="5">CG_2015-04_33_537</strain>
    </source>
</reference>
<evidence type="ECO:0008006" key="7">
    <source>
        <dbReference type="Google" id="ProtNLM"/>
    </source>
</evidence>
<evidence type="ECO:0000313" key="6">
    <source>
        <dbReference type="Proteomes" id="UP000738826"/>
    </source>
</evidence>
<feature type="non-terminal residue" evidence="5">
    <location>
        <position position="1"/>
    </location>
</feature>
<comment type="caution">
    <text evidence="5">The sequence shown here is derived from an EMBL/GenBank/DDBJ whole genome shotgun (WGS) entry which is preliminary data.</text>
</comment>
<evidence type="ECO:0000256" key="2">
    <source>
        <dbReference type="SAM" id="MobiDB-lite"/>
    </source>
</evidence>
<protein>
    <recommendedName>
        <fullName evidence="7">Fibronectin type-III domain-containing protein</fullName>
    </recommendedName>
</protein>
<keyword evidence="3" id="KW-1133">Transmembrane helix</keyword>
<dbReference type="Gene3D" id="2.160.10.20">
    <property type="entry name" value="Insect antifreeze protein"/>
    <property type="match status" value="1"/>
</dbReference>
<gene>
    <name evidence="5" type="ORF">GW779_05645</name>
    <name evidence="4" type="ORF">GW910_04520</name>
</gene>
<feature type="region of interest" description="Disordered" evidence="2">
    <location>
        <begin position="697"/>
        <end position="719"/>
    </location>
</feature>
<dbReference type="SUPFAM" id="SSF49464">
    <property type="entry name" value="Carboxypeptidase regulatory domain-like"/>
    <property type="match status" value="1"/>
</dbReference>
<feature type="transmembrane region" description="Helical" evidence="3">
    <location>
        <begin position="931"/>
        <end position="952"/>
    </location>
</feature>
<dbReference type="SUPFAM" id="SSF141571">
    <property type="entry name" value="Pentapeptide repeat-like"/>
    <property type="match status" value="1"/>
</dbReference>
<feature type="coiled-coil region" evidence="1">
    <location>
        <begin position="952"/>
        <end position="980"/>
    </location>
</feature>
<sequence length="1007" mass="109585">GAIVSNSTINNSALYNSTANNSIINNSTASVSNISNSTITENSILYNSATINSNLTDSNASNSTASYSAIVNTTILNSQLTNSTSVHSSINNSFTNNSIVNNSSIVSSEISNSATDNSTTTNSNISNSQSGNSNILQSAITNATIQQSNITNSTTTNSNISNSTIQQSTIANSTISHSDISHANISNSLISNSTIQHSNITNSDLSHLNNAGLSNAIVINNSLLSGEIAIGNYAYAVNSSGTYINNIYYSNESQLNLTDDCNSNNECTQFCDLLLHKCMKFSIKEIYPDNGKTFKNDVIINITYEGAIKNITLRLILPDNETKNLTLNVSKNFASVLLSDLINMSNGTYKFEIYTEDIFGHNLSSVRTFTIDSDSIELDYSSETPKDNVTLSGNWIIGVNSSENLSECRVIIMDSNKSIIINKTMNTTNNHFFYYELNVENLSDGVYNYKVIANSAGKEGSAGERQITVDTKPPSAEVKISTGTNSATINISCSEISNATFCYGINNSSNCVNKGFPASPGHLIDIGNLLQNTVYLYNVTFCDKVNNCNSTTGNFTTKATDTTKPKILNASTDTTNRSVLIKINFSEESNITLRYGINFSNLQQEFSNLSFASVHSVNLSNLNKGTTYYYNLTFCDESGNCNSTTGNFTTKKSLDDSCSNTDECYNLKCLSNKCSPLEWECRENINCGSGKYCDVSSHTCKTSGTSDTSDRSGRGSSGTTTSYTGTIVYNYCGDGKCDPGENCSTCPQDCGKCIICGDGICDKNETYINCPQDCKKPLICGDKICEGNETCENCQIDCGKCIICGDGICDKNETYINCPQDCKKPLICGDKICEGNETCENCQIDCGKCAINLIVPSKLKEGEKFTVKVTTKDGKPVENAIVKYGNITVHTNLNGEAEFVALKNAYNILVNKENYEEVERILNIEEKPQDYLILILGLIILVILLFLILWAIKKKEKEGKEEEKKEEKEQQETIKKAEEGGLIGLSIRKETKEHPKEECLGGLIGLQ</sequence>
<dbReference type="InterPro" id="IPR008969">
    <property type="entry name" value="CarboxyPept-like_regulatory"/>
</dbReference>
<evidence type="ECO:0000313" key="5">
    <source>
        <dbReference type="EMBL" id="NCS91866.1"/>
    </source>
</evidence>
<name>A0A8J8CHF2_9ARCH</name>
<evidence type="ECO:0000256" key="1">
    <source>
        <dbReference type="SAM" id="Coils"/>
    </source>
</evidence>